<evidence type="ECO:0000313" key="2">
    <source>
        <dbReference type="Proteomes" id="UP001595764"/>
    </source>
</evidence>
<dbReference type="RefSeq" id="WP_377875433.1">
    <property type="nucleotide sequence ID" value="NZ_JBHMAY010000080.1"/>
</dbReference>
<reference evidence="2" key="1">
    <citation type="journal article" date="2019" name="Int. J. Syst. Evol. Microbiol.">
        <title>The Global Catalogue of Microorganisms (GCM) 10K type strain sequencing project: providing services to taxonomists for standard genome sequencing and annotation.</title>
        <authorList>
            <consortium name="The Broad Institute Genomics Platform"/>
            <consortium name="The Broad Institute Genome Sequencing Center for Infectious Disease"/>
            <person name="Wu L."/>
            <person name="Ma J."/>
        </authorList>
    </citation>
    <scope>NUCLEOTIDE SEQUENCE [LARGE SCALE GENOMIC DNA]</scope>
    <source>
        <strain evidence="2">CGMCC 4.7682</strain>
    </source>
</reference>
<dbReference type="Proteomes" id="UP001595764">
    <property type="component" value="Unassembled WGS sequence"/>
</dbReference>
<protein>
    <submittedName>
        <fullName evidence="1">Uncharacterized protein</fullName>
    </submittedName>
</protein>
<dbReference type="EMBL" id="JBHRWI010000066">
    <property type="protein sequence ID" value="MFC3516630.1"/>
    <property type="molecule type" value="Genomic_DNA"/>
</dbReference>
<accession>A0ABV7QTN4</accession>
<proteinExistence type="predicted"/>
<gene>
    <name evidence="1" type="ORF">ACFORO_41145</name>
</gene>
<keyword evidence="2" id="KW-1185">Reference proteome</keyword>
<evidence type="ECO:0000313" key="1">
    <source>
        <dbReference type="EMBL" id="MFC3516630.1"/>
    </source>
</evidence>
<name>A0ABV7QTN4_9PSEU</name>
<sequence>MGVAKDRLDSSTVHQVKLRNLAIRQPDRKVVRVCADDGSRDGFPVGWAELAPHPYYRRLSWHTVVRTVPGDDYSYWHGGLARRASYGPVEHGGRETLGAAIREILTLAQWGDVLADHEIRSGRTGTYLATMDPKQADWLAKLDEPKGITHLGGGRVRLDNVAVALFRGAPEVNMYVDANDVFHIHPMDPPIQLTREQ</sequence>
<comment type="caution">
    <text evidence="1">The sequence shown here is derived from an EMBL/GenBank/DDBJ whole genome shotgun (WGS) entry which is preliminary data.</text>
</comment>
<organism evidence="1 2">
    <name type="scientific">Amycolatopsis halotolerans</name>
    <dbReference type="NCBI Taxonomy" id="330083"/>
    <lineage>
        <taxon>Bacteria</taxon>
        <taxon>Bacillati</taxon>
        <taxon>Actinomycetota</taxon>
        <taxon>Actinomycetes</taxon>
        <taxon>Pseudonocardiales</taxon>
        <taxon>Pseudonocardiaceae</taxon>
        <taxon>Amycolatopsis</taxon>
    </lineage>
</organism>